<dbReference type="Proteomes" id="UP001187192">
    <property type="component" value="Unassembled WGS sequence"/>
</dbReference>
<accession>A0AA88A6I1</accession>
<reference evidence="1" key="1">
    <citation type="submission" date="2023-07" db="EMBL/GenBank/DDBJ databases">
        <title>draft genome sequence of fig (Ficus carica).</title>
        <authorList>
            <person name="Takahashi T."/>
            <person name="Nishimura K."/>
        </authorList>
    </citation>
    <scope>NUCLEOTIDE SEQUENCE</scope>
</reference>
<evidence type="ECO:0000313" key="1">
    <source>
        <dbReference type="EMBL" id="GMN35046.1"/>
    </source>
</evidence>
<proteinExistence type="predicted"/>
<keyword evidence="2" id="KW-1185">Reference proteome</keyword>
<name>A0AA88A6I1_FICCA</name>
<dbReference type="AlphaFoldDB" id="A0AA88A6I1"/>
<organism evidence="1 2">
    <name type="scientific">Ficus carica</name>
    <name type="common">Common fig</name>
    <dbReference type="NCBI Taxonomy" id="3494"/>
    <lineage>
        <taxon>Eukaryota</taxon>
        <taxon>Viridiplantae</taxon>
        <taxon>Streptophyta</taxon>
        <taxon>Embryophyta</taxon>
        <taxon>Tracheophyta</taxon>
        <taxon>Spermatophyta</taxon>
        <taxon>Magnoliopsida</taxon>
        <taxon>eudicotyledons</taxon>
        <taxon>Gunneridae</taxon>
        <taxon>Pentapetalae</taxon>
        <taxon>rosids</taxon>
        <taxon>fabids</taxon>
        <taxon>Rosales</taxon>
        <taxon>Moraceae</taxon>
        <taxon>Ficeae</taxon>
        <taxon>Ficus</taxon>
    </lineage>
</organism>
<sequence>MWTRSFQALMPKISESDSVQIPNAEFFGYNYHGTFSTSTTEPVAKTSQNQPPIPTNEYVCKFNLDCSGKATVHLDWTYHKRHTSALLKLMRWFASGVGGV</sequence>
<protein>
    <submittedName>
        <fullName evidence="1">Uncharacterized protein</fullName>
    </submittedName>
</protein>
<comment type="caution">
    <text evidence="1">The sequence shown here is derived from an EMBL/GenBank/DDBJ whole genome shotgun (WGS) entry which is preliminary data.</text>
</comment>
<gene>
    <name evidence="1" type="ORF">TIFTF001_005049</name>
</gene>
<evidence type="ECO:0000313" key="2">
    <source>
        <dbReference type="Proteomes" id="UP001187192"/>
    </source>
</evidence>
<dbReference type="EMBL" id="BTGU01000005">
    <property type="protein sequence ID" value="GMN35046.1"/>
    <property type="molecule type" value="Genomic_DNA"/>
</dbReference>